<sequence>MTSLLQKLPFYQKPWFVYLRTVVQHFIDDDCPQKAASLTYTTLLSIVPILTVVIVIFSSIPALQDVREQMQQMIYGFLLPSSGEQMGHYFQTFAEKSSNLGIVGVIGLFVTTIMTLITIETAFNHIWRVKDRSGGAASFVRYWTMITLGPIVLGVAFGASSTISSMNFLNQQIAGYGIDWSAWAYVVSLAITAAGFIGMYWFIPKVQVPLKNAAIAGVVAAALFETLKMVFGTVMRDFTSYEAIYGAFAAVPIFLLWIYLSWNIILLGVEISYTLTVFDAKKSAVRHPMLSLLDMLNLTYTRYQNGKTVSESELRAVLGRKELPKWSEYIAKLTDNELITRTKDNQYVLKTDLNSVSLWQFYKSLPYPLPIKDELDHAAIAITAEKSTWLHALYEQFLRIENTAKSELNITLAQVFRGETDLKNNKTASENTDNATLDGTNLSNANLNNHTADERLNSTIATPANHQTATQTAQDNDAQNAENLADNVRGDEIFNTENHAHTDSLYDQNHQDNLQKLSDKSGDKFNGKFGSEFSGEFGDKVRSTSQKLKADLGEFGDEVGKKARQLLDKFKKS</sequence>
<evidence type="ECO:0000256" key="1">
    <source>
        <dbReference type="ARBA" id="ARBA00004651"/>
    </source>
</evidence>
<proteinExistence type="inferred from homology"/>
<evidence type="ECO:0000256" key="2">
    <source>
        <dbReference type="ARBA" id="ARBA00022475"/>
    </source>
</evidence>
<dbReference type="EMBL" id="UGQE01000004">
    <property type="protein sequence ID" value="STZ13904.1"/>
    <property type="molecule type" value="Genomic_DNA"/>
</dbReference>
<evidence type="ECO:0000256" key="3">
    <source>
        <dbReference type="ARBA" id="ARBA00022519"/>
    </source>
</evidence>
<protein>
    <recommendedName>
        <fullName evidence="7">UPF0761 membrane protein B0181_08445</fullName>
    </recommendedName>
</protein>
<evidence type="ECO:0000256" key="7">
    <source>
        <dbReference type="HAMAP-Rule" id="MF_00672"/>
    </source>
</evidence>
<comment type="similarity">
    <text evidence="7">Belongs to the UPF0761 family.</text>
</comment>
<feature type="transmembrane region" description="Helical" evidence="7">
    <location>
        <begin position="180"/>
        <end position="201"/>
    </location>
</feature>
<dbReference type="PANTHER" id="PTHR30213:SF0">
    <property type="entry name" value="UPF0761 MEMBRANE PROTEIN YIHY"/>
    <property type="match status" value="1"/>
</dbReference>
<dbReference type="Pfam" id="PF03631">
    <property type="entry name" value="Virul_fac_BrkB"/>
    <property type="match status" value="1"/>
</dbReference>
<dbReference type="RefSeq" id="WP_078277067.1">
    <property type="nucleotide sequence ID" value="NZ_MUXU01000054.1"/>
</dbReference>
<feature type="transmembrane region" description="Helical" evidence="7">
    <location>
        <begin position="139"/>
        <end position="159"/>
    </location>
</feature>
<keyword evidence="3" id="KW-0997">Cell inner membrane</keyword>
<reference evidence="9 11" key="2">
    <citation type="submission" date="2018-06" db="EMBL/GenBank/DDBJ databases">
        <authorList>
            <consortium name="Pathogen Informatics"/>
            <person name="Doyle S."/>
        </authorList>
    </citation>
    <scope>NUCLEOTIDE SEQUENCE [LARGE SCALE GENOMIC DNA]</scope>
    <source>
        <strain evidence="9 11">NCTC10293</strain>
    </source>
</reference>
<dbReference type="Proteomes" id="UP000190435">
    <property type="component" value="Unassembled WGS sequence"/>
</dbReference>
<dbReference type="NCBIfam" id="TIGR00765">
    <property type="entry name" value="yihY_not_rbn"/>
    <property type="match status" value="1"/>
</dbReference>
<feature type="transmembrane region" description="Helical" evidence="7">
    <location>
        <begin position="243"/>
        <end position="262"/>
    </location>
</feature>
<evidence type="ECO:0000313" key="10">
    <source>
        <dbReference type="Proteomes" id="UP000190435"/>
    </source>
</evidence>
<gene>
    <name evidence="9" type="primary">yihY</name>
    <name evidence="8" type="ORF">B0181_08445</name>
    <name evidence="9" type="ORF">NCTC10293_01483</name>
</gene>
<evidence type="ECO:0000313" key="9">
    <source>
        <dbReference type="EMBL" id="STZ13904.1"/>
    </source>
</evidence>
<comment type="subcellular location">
    <subcellularLocation>
        <location evidence="1 7">Cell membrane</location>
        <topology evidence="1 7">Multi-pass membrane protein</topology>
    </subcellularLocation>
</comment>
<keyword evidence="2 7" id="KW-1003">Cell membrane</keyword>
<dbReference type="OrthoDB" id="9808671at2"/>
<evidence type="ECO:0000313" key="8">
    <source>
        <dbReference type="EMBL" id="OOR88260.1"/>
    </source>
</evidence>
<organism evidence="8 10">
    <name type="scientific">Moraxella caviae</name>
    <dbReference type="NCBI Taxonomy" id="34060"/>
    <lineage>
        <taxon>Bacteria</taxon>
        <taxon>Pseudomonadati</taxon>
        <taxon>Pseudomonadota</taxon>
        <taxon>Gammaproteobacteria</taxon>
        <taxon>Moraxellales</taxon>
        <taxon>Moraxellaceae</taxon>
        <taxon>Moraxella</taxon>
    </lineage>
</organism>
<dbReference type="GO" id="GO:0005886">
    <property type="term" value="C:plasma membrane"/>
    <property type="evidence" value="ECO:0007669"/>
    <property type="project" value="UniProtKB-SubCell"/>
</dbReference>
<evidence type="ECO:0000256" key="6">
    <source>
        <dbReference type="ARBA" id="ARBA00023136"/>
    </source>
</evidence>
<feature type="transmembrane region" description="Helical" evidence="7">
    <location>
        <begin position="43"/>
        <end position="63"/>
    </location>
</feature>
<name>A0A1S9ZXS5_9GAMM</name>
<keyword evidence="10" id="KW-1185">Reference proteome</keyword>
<accession>A0A1S9ZXS5</accession>
<reference evidence="8 10" key="1">
    <citation type="submission" date="2017-02" db="EMBL/GenBank/DDBJ databases">
        <title>Draft genome sequence of Moraxella caviae CCUG 355 type strain.</title>
        <authorList>
            <person name="Engstrom-Jakobsson H."/>
            <person name="Salva-Serra F."/>
            <person name="Thorell K."/>
            <person name="Gonzales-Siles L."/>
            <person name="Karlsson R."/>
            <person name="Boulund F."/>
            <person name="Engstrand L."/>
            <person name="Moore E."/>
        </authorList>
    </citation>
    <scope>NUCLEOTIDE SEQUENCE [LARGE SCALE GENOMIC DNA]</scope>
    <source>
        <strain evidence="8 10">CCUG 355</strain>
    </source>
</reference>
<dbReference type="InterPro" id="IPR017039">
    <property type="entry name" value="Virul_fac_BrkB"/>
</dbReference>
<evidence type="ECO:0000256" key="5">
    <source>
        <dbReference type="ARBA" id="ARBA00022989"/>
    </source>
</evidence>
<feature type="transmembrane region" description="Helical" evidence="7">
    <location>
        <begin position="213"/>
        <end position="231"/>
    </location>
</feature>
<feature type="transmembrane region" description="Helical" evidence="7">
    <location>
        <begin position="100"/>
        <end position="119"/>
    </location>
</feature>
<evidence type="ECO:0000313" key="11">
    <source>
        <dbReference type="Proteomes" id="UP000255279"/>
    </source>
</evidence>
<dbReference type="InterPro" id="IPR023679">
    <property type="entry name" value="UPF0761_bac"/>
</dbReference>
<dbReference type="AlphaFoldDB" id="A0A1S9ZXS5"/>
<keyword evidence="5 7" id="KW-1133">Transmembrane helix</keyword>
<dbReference type="PANTHER" id="PTHR30213">
    <property type="entry name" value="INNER MEMBRANE PROTEIN YHJD"/>
    <property type="match status" value="1"/>
</dbReference>
<keyword evidence="6 7" id="KW-0472">Membrane</keyword>
<evidence type="ECO:0000256" key="4">
    <source>
        <dbReference type="ARBA" id="ARBA00022692"/>
    </source>
</evidence>
<dbReference type="EMBL" id="MUXU01000054">
    <property type="protein sequence ID" value="OOR88260.1"/>
    <property type="molecule type" value="Genomic_DNA"/>
</dbReference>
<dbReference type="Proteomes" id="UP000255279">
    <property type="component" value="Unassembled WGS sequence"/>
</dbReference>
<dbReference type="HAMAP" id="MF_00672">
    <property type="entry name" value="UPF0761"/>
    <property type="match status" value="1"/>
</dbReference>
<keyword evidence="4 7" id="KW-0812">Transmembrane</keyword>